<reference evidence="5 6" key="1">
    <citation type="submission" date="2019-05" db="EMBL/GenBank/DDBJ databases">
        <authorList>
            <person name="Pankratov T."/>
            <person name="Grouzdev D."/>
        </authorList>
    </citation>
    <scope>NUCLEOTIDE SEQUENCE [LARGE SCALE GENOMIC DNA]</scope>
    <source>
        <strain evidence="5 6">KEBCLARHB70R</strain>
    </source>
</reference>
<dbReference type="GO" id="GO:0016788">
    <property type="term" value="F:hydrolase activity, acting on ester bonds"/>
    <property type="evidence" value="ECO:0007669"/>
    <property type="project" value="TreeGrafter"/>
</dbReference>
<organism evidence="5 6">
    <name type="scientific">Lichenicoccus roseus</name>
    <dbReference type="NCBI Taxonomy" id="2683649"/>
    <lineage>
        <taxon>Bacteria</taxon>
        <taxon>Pseudomonadati</taxon>
        <taxon>Pseudomonadota</taxon>
        <taxon>Alphaproteobacteria</taxon>
        <taxon>Acetobacterales</taxon>
        <taxon>Acetobacteraceae</taxon>
        <taxon>Lichenicoccus</taxon>
    </lineage>
</organism>
<accession>A0A5R9J4B9</accession>
<dbReference type="SUPFAM" id="SSF53474">
    <property type="entry name" value="alpha/beta-Hydrolases"/>
    <property type="match status" value="1"/>
</dbReference>
<dbReference type="EMBL" id="VCDI01000026">
    <property type="protein sequence ID" value="TLU70461.1"/>
    <property type="molecule type" value="Genomic_DNA"/>
</dbReference>
<feature type="chain" id="PRO_5024450331" description="Alpha/beta hydrolase" evidence="4">
    <location>
        <begin position="16"/>
        <end position="141"/>
    </location>
</feature>
<evidence type="ECO:0000256" key="3">
    <source>
        <dbReference type="SAM" id="MobiDB-lite"/>
    </source>
</evidence>
<feature type="region of interest" description="Disordered" evidence="3">
    <location>
        <begin position="115"/>
        <end position="134"/>
    </location>
</feature>
<feature type="non-terminal residue" evidence="5">
    <location>
        <position position="141"/>
    </location>
</feature>
<keyword evidence="6" id="KW-1185">Reference proteome</keyword>
<dbReference type="InterPro" id="IPR052558">
    <property type="entry name" value="Siderophore_Hydrolase_D"/>
</dbReference>
<dbReference type="AlphaFoldDB" id="A0A5R9J4B9"/>
<gene>
    <name evidence="5" type="ORF">FE263_21920</name>
</gene>
<evidence type="ECO:0008006" key="7">
    <source>
        <dbReference type="Google" id="ProtNLM"/>
    </source>
</evidence>
<keyword evidence="4" id="KW-0732">Signal</keyword>
<evidence type="ECO:0000313" key="6">
    <source>
        <dbReference type="Proteomes" id="UP000305654"/>
    </source>
</evidence>
<comment type="caution">
    <text evidence="5">The sequence shown here is derived from an EMBL/GenBank/DDBJ whole genome shotgun (WGS) entry which is preliminary data.</text>
</comment>
<dbReference type="InterPro" id="IPR029058">
    <property type="entry name" value="AB_hydrolase_fold"/>
</dbReference>
<dbReference type="Proteomes" id="UP000305654">
    <property type="component" value="Unassembled WGS sequence"/>
</dbReference>
<proteinExistence type="inferred from homology"/>
<protein>
    <recommendedName>
        <fullName evidence="7">Alpha/beta hydrolase</fullName>
    </recommendedName>
</protein>
<dbReference type="PANTHER" id="PTHR40841">
    <property type="entry name" value="SIDEROPHORE TRIACETYLFUSARININE C ESTERASE"/>
    <property type="match status" value="1"/>
</dbReference>
<keyword evidence="2" id="KW-0378">Hydrolase</keyword>
<evidence type="ECO:0000256" key="4">
    <source>
        <dbReference type="SAM" id="SignalP"/>
    </source>
</evidence>
<evidence type="ECO:0000256" key="2">
    <source>
        <dbReference type="ARBA" id="ARBA00022801"/>
    </source>
</evidence>
<comment type="similarity">
    <text evidence="1">Belongs to the esterase D family.</text>
</comment>
<dbReference type="PANTHER" id="PTHR40841:SF2">
    <property type="entry name" value="SIDEROPHORE-DEGRADING ESTERASE (EUROFUNG)"/>
    <property type="match status" value="1"/>
</dbReference>
<feature type="signal peptide" evidence="4">
    <location>
        <begin position="1"/>
        <end position="15"/>
    </location>
</feature>
<evidence type="ECO:0000256" key="1">
    <source>
        <dbReference type="ARBA" id="ARBA00005622"/>
    </source>
</evidence>
<sequence>MAILACFVMPLIAQAAQPITWALFDLPELQQAILKPEVGASYRIIVATPAAPAPTGGYPVIYVVDGNAWTGLVSEIIRTNLETGIQSRVEPAVVVGIGYPIAEAFDLKRRSFDFTSPATPGHPDPDVLPGPNGGDITLMNF</sequence>
<name>A0A5R9J4B9_9PROT</name>
<evidence type="ECO:0000313" key="5">
    <source>
        <dbReference type="EMBL" id="TLU70461.1"/>
    </source>
</evidence>
<dbReference type="Gene3D" id="3.40.50.1820">
    <property type="entry name" value="alpha/beta hydrolase"/>
    <property type="match status" value="1"/>
</dbReference>